<keyword evidence="11" id="KW-1185">Reference proteome</keyword>
<dbReference type="InterPro" id="IPR051472">
    <property type="entry name" value="T3SS_Stator/FliH"/>
</dbReference>
<dbReference type="Proteomes" id="UP001595741">
    <property type="component" value="Unassembled WGS sequence"/>
</dbReference>
<evidence type="ECO:0000256" key="3">
    <source>
        <dbReference type="ARBA" id="ARBA00016507"/>
    </source>
</evidence>
<accession>A0ABV7RJG7</accession>
<gene>
    <name evidence="10" type="ORF">ACFOLG_16280</name>
</gene>
<evidence type="ECO:0000256" key="6">
    <source>
        <dbReference type="ARBA" id="ARBA00022927"/>
    </source>
</evidence>
<feature type="domain" description="Flagellar assembly protein FliH/Type III secretion system HrpE" evidence="9">
    <location>
        <begin position="126"/>
        <end position="249"/>
    </location>
</feature>
<keyword evidence="7" id="KW-1006">Bacterial flagellum protein export</keyword>
<evidence type="ECO:0000256" key="1">
    <source>
        <dbReference type="ARBA" id="ARBA00003041"/>
    </source>
</evidence>
<sequence length="258" mass="27870">MSNNNVIPAEALGQWQSWRFGELGAQPETPQPESPADISEPPAEGVSALEPPPVEAEATVDLPSQLAEPEEAPPAYPTAAELEAIHQEAWQAGFDAGQQEGLQQGRSEGASQALQQASARFAEYWQPLSELQQAFEQELQSLGESLSGDVLLLAVELAERIVATHIELERTAILPLLQQALDELGHGLLQAKVRAHPEDIAVIQAFVSDAYPGVSWQWLADEAVARGGCVIETSQRRLDLGLPQRLQTLRRALGVADV</sequence>
<comment type="caution">
    <text evidence="10">The sequence shown here is derived from an EMBL/GenBank/DDBJ whole genome shotgun (WGS) entry which is preliminary data.</text>
</comment>
<organism evidence="10 11">
    <name type="scientific">Vogesella facilis</name>
    <dbReference type="NCBI Taxonomy" id="1655232"/>
    <lineage>
        <taxon>Bacteria</taxon>
        <taxon>Pseudomonadati</taxon>
        <taxon>Pseudomonadota</taxon>
        <taxon>Betaproteobacteria</taxon>
        <taxon>Neisseriales</taxon>
        <taxon>Chromobacteriaceae</taxon>
        <taxon>Vogesella</taxon>
    </lineage>
</organism>
<protein>
    <recommendedName>
        <fullName evidence="3">Flagellar assembly protein FliH</fullName>
    </recommendedName>
</protein>
<dbReference type="EMBL" id="JBHRXN010000036">
    <property type="protein sequence ID" value="MFC3533728.1"/>
    <property type="molecule type" value="Genomic_DNA"/>
</dbReference>
<keyword evidence="4" id="KW-0813">Transport</keyword>
<dbReference type="Pfam" id="PF02108">
    <property type="entry name" value="FliH"/>
    <property type="match status" value="1"/>
</dbReference>
<dbReference type="RefSeq" id="WP_386093797.1">
    <property type="nucleotide sequence ID" value="NZ_JBHRXN010000036.1"/>
</dbReference>
<evidence type="ECO:0000256" key="4">
    <source>
        <dbReference type="ARBA" id="ARBA00022448"/>
    </source>
</evidence>
<evidence type="ECO:0000313" key="10">
    <source>
        <dbReference type="EMBL" id="MFC3533728.1"/>
    </source>
</evidence>
<dbReference type="InterPro" id="IPR018035">
    <property type="entry name" value="Flagellar_FliH/T3SS_HrpE"/>
</dbReference>
<evidence type="ECO:0000313" key="11">
    <source>
        <dbReference type="Proteomes" id="UP001595741"/>
    </source>
</evidence>
<reference evidence="11" key="1">
    <citation type="journal article" date="2019" name="Int. J. Syst. Evol. Microbiol.">
        <title>The Global Catalogue of Microorganisms (GCM) 10K type strain sequencing project: providing services to taxonomists for standard genome sequencing and annotation.</title>
        <authorList>
            <consortium name="The Broad Institute Genomics Platform"/>
            <consortium name="The Broad Institute Genome Sequencing Center for Infectious Disease"/>
            <person name="Wu L."/>
            <person name="Ma J."/>
        </authorList>
    </citation>
    <scope>NUCLEOTIDE SEQUENCE [LARGE SCALE GENOMIC DNA]</scope>
    <source>
        <strain evidence="11">KCTC 42742</strain>
    </source>
</reference>
<proteinExistence type="inferred from homology"/>
<evidence type="ECO:0000256" key="8">
    <source>
        <dbReference type="SAM" id="MobiDB-lite"/>
    </source>
</evidence>
<dbReference type="PANTHER" id="PTHR34982:SF1">
    <property type="entry name" value="FLAGELLAR ASSEMBLY PROTEIN FLIH"/>
    <property type="match status" value="1"/>
</dbReference>
<evidence type="ECO:0000256" key="5">
    <source>
        <dbReference type="ARBA" id="ARBA00022795"/>
    </source>
</evidence>
<evidence type="ECO:0000256" key="2">
    <source>
        <dbReference type="ARBA" id="ARBA00006602"/>
    </source>
</evidence>
<keyword evidence="6" id="KW-0653">Protein transport</keyword>
<evidence type="ECO:0000259" key="9">
    <source>
        <dbReference type="Pfam" id="PF02108"/>
    </source>
</evidence>
<evidence type="ECO:0000256" key="7">
    <source>
        <dbReference type="ARBA" id="ARBA00023225"/>
    </source>
</evidence>
<dbReference type="PANTHER" id="PTHR34982">
    <property type="entry name" value="YOP PROTEINS TRANSLOCATION PROTEIN L"/>
    <property type="match status" value="1"/>
</dbReference>
<comment type="similarity">
    <text evidence="2">Belongs to the FliH family.</text>
</comment>
<name>A0ABV7RJG7_9NEIS</name>
<comment type="function">
    <text evidence="1">Needed for flagellar regrowth and assembly.</text>
</comment>
<keyword evidence="5" id="KW-1005">Bacterial flagellum biogenesis</keyword>
<feature type="region of interest" description="Disordered" evidence="8">
    <location>
        <begin position="1"/>
        <end position="75"/>
    </location>
</feature>